<protein>
    <recommendedName>
        <fullName evidence="9">Cytochrome P450</fullName>
    </recommendedName>
</protein>
<keyword evidence="8" id="KW-1185">Reference proteome</keyword>
<proteinExistence type="inferred from homology"/>
<dbReference type="STRING" id="133385.A0A2T9YXT9"/>
<gene>
    <name evidence="7" type="ORF">BB561_000714</name>
</gene>
<keyword evidence="3" id="KW-0479">Metal-binding</keyword>
<evidence type="ECO:0000256" key="1">
    <source>
        <dbReference type="ARBA" id="ARBA00010617"/>
    </source>
</evidence>
<accession>A0A2T9YXT9</accession>
<dbReference type="Proteomes" id="UP000245383">
    <property type="component" value="Unassembled WGS sequence"/>
</dbReference>
<sequence length="282" mass="32796">MKCCFEIYLSDLINAEVDLIEKFINAYHSNCGIHVGEEAINDLHLNKEDQDNGKFTSIMQMMLKHTNTNELNYSFFTKMMINFGRFEPSILATRLINVIIDISVRPEVSQKLINEQKELKRIYGKSISPFILDKMVYLDAVIKESLELSAPVSCMNKEFKTDYCLSNGYTIPKSSSISHNLFSKYRYNNRTRPNKISFKPDRHDTKNTLIWGQSKNICPYVEYCSAKMKLFVCILIRNYYIFSNIDGIEPVHPGYKHFTSVLPNSSTVFLKKHDIDKYRSNE</sequence>
<dbReference type="SUPFAM" id="SSF48264">
    <property type="entry name" value="Cytochrome P450"/>
    <property type="match status" value="1"/>
</dbReference>
<evidence type="ECO:0000256" key="2">
    <source>
        <dbReference type="ARBA" id="ARBA00022617"/>
    </source>
</evidence>
<dbReference type="PANTHER" id="PTHR24291:SF50">
    <property type="entry name" value="BIFUNCTIONAL ALBAFLAVENONE MONOOXYGENASE_TERPENE SYNTHASE"/>
    <property type="match status" value="1"/>
</dbReference>
<keyword evidence="2" id="KW-0349">Heme</keyword>
<organism evidence="7 8">
    <name type="scientific">Smittium simulii</name>
    <dbReference type="NCBI Taxonomy" id="133385"/>
    <lineage>
        <taxon>Eukaryota</taxon>
        <taxon>Fungi</taxon>
        <taxon>Fungi incertae sedis</taxon>
        <taxon>Zoopagomycota</taxon>
        <taxon>Kickxellomycotina</taxon>
        <taxon>Harpellomycetes</taxon>
        <taxon>Harpellales</taxon>
        <taxon>Legeriomycetaceae</taxon>
        <taxon>Smittium</taxon>
    </lineage>
</organism>
<evidence type="ECO:0008006" key="9">
    <source>
        <dbReference type="Google" id="ProtNLM"/>
    </source>
</evidence>
<keyword evidence="4" id="KW-0560">Oxidoreductase</keyword>
<dbReference type="PANTHER" id="PTHR24291">
    <property type="entry name" value="CYTOCHROME P450 FAMILY 4"/>
    <property type="match status" value="1"/>
</dbReference>
<comment type="caution">
    <text evidence="7">The sequence shown here is derived from an EMBL/GenBank/DDBJ whole genome shotgun (WGS) entry which is preliminary data.</text>
</comment>
<dbReference type="OrthoDB" id="1844152at2759"/>
<evidence type="ECO:0000256" key="4">
    <source>
        <dbReference type="ARBA" id="ARBA00023002"/>
    </source>
</evidence>
<dbReference type="EMBL" id="MBFR01000017">
    <property type="protein sequence ID" value="PVU97161.1"/>
    <property type="molecule type" value="Genomic_DNA"/>
</dbReference>
<dbReference type="GO" id="GO:0005506">
    <property type="term" value="F:iron ion binding"/>
    <property type="evidence" value="ECO:0007669"/>
    <property type="project" value="InterPro"/>
</dbReference>
<evidence type="ECO:0000313" key="8">
    <source>
        <dbReference type="Proteomes" id="UP000245383"/>
    </source>
</evidence>
<dbReference type="InterPro" id="IPR036396">
    <property type="entry name" value="Cyt_P450_sf"/>
</dbReference>
<evidence type="ECO:0000256" key="6">
    <source>
        <dbReference type="ARBA" id="ARBA00023033"/>
    </source>
</evidence>
<dbReference type="GO" id="GO:0016705">
    <property type="term" value="F:oxidoreductase activity, acting on paired donors, with incorporation or reduction of molecular oxygen"/>
    <property type="evidence" value="ECO:0007669"/>
    <property type="project" value="InterPro"/>
</dbReference>
<dbReference type="InterPro" id="IPR001128">
    <property type="entry name" value="Cyt_P450"/>
</dbReference>
<name>A0A2T9YXT9_9FUNG</name>
<dbReference type="GO" id="GO:0004497">
    <property type="term" value="F:monooxygenase activity"/>
    <property type="evidence" value="ECO:0007669"/>
    <property type="project" value="UniProtKB-KW"/>
</dbReference>
<keyword evidence="5" id="KW-0408">Iron</keyword>
<dbReference type="Gene3D" id="1.10.630.10">
    <property type="entry name" value="Cytochrome P450"/>
    <property type="match status" value="1"/>
</dbReference>
<dbReference type="GO" id="GO:0020037">
    <property type="term" value="F:heme binding"/>
    <property type="evidence" value="ECO:0007669"/>
    <property type="project" value="InterPro"/>
</dbReference>
<dbReference type="InterPro" id="IPR050196">
    <property type="entry name" value="Cytochrome_P450_Monoox"/>
</dbReference>
<comment type="similarity">
    <text evidence="1">Belongs to the cytochrome P450 family.</text>
</comment>
<evidence type="ECO:0000313" key="7">
    <source>
        <dbReference type="EMBL" id="PVU97161.1"/>
    </source>
</evidence>
<evidence type="ECO:0000256" key="5">
    <source>
        <dbReference type="ARBA" id="ARBA00023004"/>
    </source>
</evidence>
<dbReference type="AlphaFoldDB" id="A0A2T9YXT9"/>
<reference evidence="7 8" key="1">
    <citation type="journal article" date="2018" name="MBio">
        <title>Comparative Genomics Reveals the Core Gene Toolbox for the Fungus-Insect Symbiosis.</title>
        <authorList>
            <person name="Wang Y."/>
            <person name="Stata M."/>
            <person name="Wang W."/>
            <person name="Stajich J.E."/>
            <person name="White M.M."/>
            <person name="Moncalvo J.M."/>
        </authorList>
    </citation>
    <scope>NUCLEOTIDE SEQUENCE [LARGE SCALE GENOMIC DNA]</scope>
    <source>
        <strain evidence="7 8">SWE-8-4</strain>
    </source>
</reference>
<keyword evidence="6" id="KW-0503">Monooxygenase</keyword>
<dbReference type="Pfam" id="PF00067">
    <property type="entry name" value="p450"/>
    <property type="match status" value="1"/>
</dbReference>
<evidence type="ECO:0000256" key="3">
    <source>
        <dbReference type="ARBA" id="ARBA00022723"/>
    </source>
</evidence>